<evidence type="ECO:0000259" key="3">
    <source>
        <dbReference type="Pfam" id="PF01048"/>
    </source>
</evidence>
<accession>A0AAV1JGJ6</accession>
<dbReference type="EMBL" id="CAVLEF010000009">
    <property type="protein sequence ID" value="CAK1547779.1"/>
    <property type="molecule type" value="Genomic_DNA"/>
</dbReference>
<dbReference type="SUPFAM" id="SSF53167">
    <property type="entry name" value="Purine and uridine phosphorylases"/>
    <property type="match status" value="1"/>
</dbReference>
<evidence type="ECO:0000313" key="4">
    <source>
        <dbReference type="EMBL" id="CAK1547779.1"/>
    </source>
</evidence>
<dbReference type="InterPro" id="IPR035994">
    <property type="entry name" value="Nucleoside_phosphorylase_sf"/>
</dbReference>
<evidence type="ECO:0000256" key="1">
    <source>
        <dbReference type="ARBA" id="ARBA00010456"/>
    </source>
</evidence>
<dbReference type="AlphaFoldDB" id="A0AAV1JGJ6"/>
<dbReference type="PANTHER" id="PTHR43691">
    <property type="entry name" value="URIDINE PHOSPHORYLASE"/>
    <property type="match status" value="1"/>
</dbReference>
<gene>
    <name evidence="4" type="ORF">LNINA_LOCUS7230</name>
</gene>
<sequence>MIAVCRDQTSYYNISVGKEQITMACSCDYILPTKKGWDLHYDNCRLNWNKDKPFPKNDDGTIRLPNEHLNKLDCDILYHLGFVTGKDDLEAMFGDVKFVCMGGTKYRMKAVAAYMSELLKVPCDLKNLVKDAHRYVMYKVGPVLCVNHGIGIPSLSVVLEEVLKLLSYAKAKDPVFFRLGTSGGMGIPAGSVVISSWGMSGTLEKTYDLPILGKMQKFPSIFDKRLNQELYSISINEDFNTCVAGTVAANDFYRGEGRTDGAFCDYTEADKFEFLQKLVSLGVRNLEMEATAFASYTREAGVRAADLCVTFLDRLLGDQVTPDQGTLSKWQQRPAQIVGKYIAQYYGLGTHLLREKRIQNLAGCIFDSPAPMKTCPIKNIHLSQVKRSEALSGRLSKSASELSCSAPVQASPPRARSAHHHTPLSVVHRTHHFFSNLKNRWHRSKSRERCPAGTILSVAPGADSSGTEYDHSSDHTPANSPLHRKRKGQLKEQVDIVKLFPSI</sequence>
<dbReference type="GO" id="GO:0004850">
    <property type="term" value="F:uridine phosphorylase activity"/>
    <property type="evidence" value="ECO:0007669"/>
    <property type="project" value="InterPro"/>
</dbReference>
<feature type="region of interest" description="Disordered" evidence="2">
    <location>
        <begin position="402"/>
        <end position="421"/>
    </location>
</feature>
<dbReference type="InterPro" id="IPR010059">
    <property type="entry name" value="Uridine_phosphorylase_euk"/>
</dbReference>
<comment type="caution">
    <text evidence="4">The sequence shown here is derived from an EMBL/GenBank/DDBJ whole genome shotgun (WGS) entry which is preliminary data.</text>
</comment>
<name>A0AAV1JGJ6_9NEOP</name>
<feature type="domain" description="Nucleoside phosphorylase" evidence="3">
    <location>
        <begin position="97"/>
        <end position="342"/>
    </location>
</feature>
<dbReference type="InterPro" id="IPR000845">
    <property type="entry name" value="Nucleoside_phosphorylase_d"/>
</dbReference>
<dbReference type="Proteomes" id="UP001497472">
    <property type="component" value="Unassembled WGS sequence"/>
</dbReference>
<reference evidence="4 5" key="1">
    <citation type="submission" date="2023-11" db="EMBL/GenBank/DDBJ databases">
        <authorList>
            <person name="Okamura Y."/>
        </authorList>
    </citation>
    <scope>NUCLEOTIDE SEQUENCE [LARGE SCALE GENOMIC DNA]</scope>
</reference>
<proteinExistence type="inferred from homology"/>
<dbReference type="Pfam" id="PF01048">
    <property type="entry name" value="PNP_UDP_1"/>
    <property type="match status" value="1"/>
</dbReference>
<keyword evidence="5" id="KW-1185">Reference proteome</keyword>
<dbReference type="GO" id="GO:0005829">
    <property type="term" value="C:cytosol"/>
    <property type="evidence" value="ECO:0007669"/>
    <property type="project" value="TreeGrafter"/>
</dbReference>
<dbReference type="NCBIfam" id="TIGR01719">
    <property type="entry name" value="euk_UDPppase"/>
    <property type="match status" value="1"/>
</dbReference>
<dbReference type="PANTHER" id="PTHR43691:SF11">
    <property type="entry name" value="FI09636P-RELATED"/>
    <property type="match status" value="1"/>
</dbReference>
<dbReference type="GO" id="GO:0006218">
    <property type="term" value="P:uridine catabolic process"/>
    <property type="evidence" value="ECO:0007669"/>
    <property type="project" value="TreeGrafter"/>
</dbReference>
<feature type="region of interest" description="Disordered" evidence="2">
    <location>
        <begin position="445"/>
        <end position="489"/>
    </location>
</feature>
<organism evidence="4 5">
    <name type="scientific">Leptosia nina</name>
    <dbReference type="NCBI Taxonomy" id="320188"/>
    <lineage>
        <taxon>Eukaryota</taxon>
        <taxon>Metazoa</taxon>
        <taxon>Ecdysozoa</taxon>
        <taxon>Arthropoda</taxon>
        <taxon>Hexapoda</taxon>
        <taxon>Insecta</taxon>
        <taxon>Pterygota</taxon>
        <taxon>Neoptera</taxon>
        <taxon>Endopterygota</taxon>
        <taxon>Lepidoptera</taxon>
        <taxon>Glossata</taxon>
        <taxon>Ditrysia</taxon>
        <taxon>Papilionoidea</taxon>
        <taxon>Pieridae</taxon>
        <taxon>Pierinae</taxon>
        <taxon>Leptosia</taxon>
    </lineage>
</organism>
<dbReference type="CDD" id="cd17763">
    <property type="entry name" value="UP_hUPP-like"/>
    <property type="match status" value="1"/>
</dbReference>
<dbReference type="GO" id="GO:0009166">
    <property type="term" value="P:nucleotide catabolic process"/>
    <property type="evidence" value="ECO:0007669"/>
    <property type="project" value="InterPro"/>
</dbReference>
<dbReference type="Gene3D" id="3.40.50.1580">
    <property type="entry name" value="Nucleoside phosphorylase domain"/>
    <property type="match status" value="1"/>
</dbReference>
<protein>
    <recommendedName>
        <fullName evidence="3">Nucleoside phosphorylase domain-containing protein</fullName>
    </recommendedName>
</protein>
<comment type="similarity">
    <text evidence="1">Belongs to the PNP/UDP phosphorylase family.</text>
</comment>
<evidence type="ECO:0000313" key="5">
    <source>
        <dbReference type="Proteomes" id="UP001497472"/>
    </source>
</evidence>
<evidence type="ECO:0000256" key="2">
    <source>
        <dbReference type="SAM" id="MobiDB-lite"/>
    </source>
</evidence>